<dbReference type="GO" id="GO:0000160">
    <property type="term" value="P:phosphorelay signal transduction system"/>
    <property type="evidence" value="ECO:0007669"/>
    <property type="project" value="InterPro"/>
</dbReference>
<organism evidence="6 7">
    <name type="scientific">Sedimentisphaera cyanobacteriorum</name>
    <dbReference type="NCBI Taxonomy" id="1940790"/>
    <lineage>
        <taxon>Bacteria</taxon>
        <taxon>Pseudomonadati</taxon>
        <taxon>Planctomycetota</taxon>
        <taxon>Phycisphaerae</taxon>
        <taxon>Sedimentisphaerales</taxon>
        <taxon>Sedimentisphaeraceae</taxon>
        <taxon>Sedimentisphaera</taxon>
    </lineage>
</organism>
<protein>
    <submittedName>
        <fullName evidence="6">Transcriptional regulatory protein UhpA</fullName>
    </submittedName>
</protein>
<dbReference type="EMBL" id="CP019633">
    <property type="protein sequence ID" value="AQQ08358.1"/>
    <property type="molecule type" value="Genomic_DNA"/>
</dbReference>
<evidence type="ECO:0000259" key="5">
    <source>
        <dbReference type="PROSITE" id="PS50110"/>
    </source>
</evidence>
<feature type="modified residue" description="4-aspartylphosphate" evidence="3">
    <location>
        <position position="59"/>
    </location>
</feature>
<sequence>MTEEKTKRKRILLADDHFIVARGLVEILEESYDLVGIAKDGLEMVKMAAELKPELIVADISMPNLNGIDALKELKKKNLDIKVVFLTMHDEPAYARRAIDAGASGFIVKSSAPDELSQAISLAFAGGIYISPSIQKKIDEAQPSADDFTADDLTKRQKEILQLLSHGKSAKEIASDLNISSRTVEFHKYRIMKMLGIESSAGLVRFAIKQGIAEV</sequence>
<name>A0A1Q2HLK9_9BACT</name>
<dbReference type="SUPFAM" id="SSF52172">
    <property type="entry name" value="CheY-like"/>
    <property type="match status" value="1"/>
</dbReference>
<keyword evidence="2" id="KW-0238">DNA-binding</keyword>
<dbReference type="Pfam" id="PF00072">
    <property type="entry name" value="Response_reg"/>
    <property type="match status" value="1"/>
</dbReference>
<dbReference type="InterPro" id="IPR039420">
    <property type="entry name" value="WalR-like"/>
</dbReference>
<feature type="domain" description="HTH luxR-type" evidence="4">
    <location>
        <begin position="146"/>
        <end position="211"/>
    </location>
</feature>
<dbReference type="InterPro" id="IPR058245">
    <property type="entry name" value="NreC/VraR/RcsB-like_REC"/>
</dbReference>
<dbReference type="Proteomes" id="UP000188273">
    <property type="component" value="Chromosome"/>
</dbReference>
<evidence type="ECO:0000256" key="1">
    <source>
        <dbReference type="ARBA" id="ARBA00022553"/>
    </source>
</evidence>
<dbReference type="KEGG" id="pbu:L21SP3_00134"/>
<dbReference type="CDD" id="cd06170">
    <property type="entry name" value="LuxR_C_like"/>
    <property type="match status" value="1"/>
</dbReference>
<dbReference type="Pfam" id="PF00196">
    <property type="entry name" value="GerE"/>
    <property type="match status" value="1"/>
</dbReference>
<dbReference type="PANTHER" id="PTHR43214">
    <property type="entry name" value="TWO-COMPONENT RESPONSE REGULATOR"/>
    <property type="match status" value="1"/>
</dbReference>
<evidence type="ECO:0000259" key="4">
    <source>
        <dbReference type="PROSITE" id="PS50043"/>
    </source>
</evidence>
<dbReference type="PROSITE" id="PS50043">
    <property type="entry name" value="HTH_LUXR_2"/>
    <property type="match status" value="1"/>
</dbReference>
<dbReference type="PANTHER" id="PTHR43214:SF43">
    <property type="entry name" value="TWO-COMPONENT RESPONSE REGULATOR"/>
    <property type="match status" value="1"/>
</dbReference>
<proteinExistence type="predicted"/>
<dbReference type="STRING" id="1940790.L21SP3_00134"/>
<dbReference type="InterPro" id="IPR016032">
    <property type="entry name" value="Sig_transdc_resp-reg_C-effctor"/>
</dbReference>
<dbReference type="AlphaFoldDB" id="A0A1Q2HLK9"/>
<dbReference type="InterPro" id="IPR001789">
    <property type="entry name" value="Sig_transdc_resp-reg_receiver"/>
</dbReference>
<keyword evidence="7" id="KW-1185">Reference proteome</keyword>
<dbReference type="PROSITE" id="PS50110">
    <property type="entry name" value="RESPONSE_REGULATORY"/>
    <property type="match status" value="1"/>
</dbReference>
<dbReference type="GO" id="GO:0003677">
    <property type="term" value="F:DNA binding"/>
    <property type="evidence" value="ECO:0007669"/>
    <property type="project" value="UniProtKB-KW"/>
</dbReference>
<dbReference type="PRINTS" id="PR00038">
    <property type="entry name" value="HTHLUXR"/>
</dbReference>
<dbReference type="SMART" id="SM00448">
    <property type="entry name" value="REC"/>
    <property type="match status" value="1"/>
</dbReference>
<dbReference type="InterPro" id="IPR011006">
    <property type="entry name" value="CheY-like_superfamily"/>
</dbReference>
<dbReference type="RefSeq" id="WP_077538553.1">
    <property type="nucleotide sequence ID" value="NZ_CP019633.1"/>
</dbReference>
<dbReference type="Gene3D" id="3.40.50.2300">
    <property type="match status" value="1"/>
</dbReference>
<reference evidence="7" key="1">
    <citation type="submission" date="2017-02" db="EMBL/GenBank/DDBJ databases">
        <title>Comparative genomics and description of representatives of a novel lineage of planctomycetes thriving in anoxic sediments.</title>
        <authorList>
            <person name="Spring S."/>
            <person name="Bunk B."/>
            <person name="Sproer C."/>
            <person name="Klenk H.-P."/>
        </authorList>
    </citation>
    <scope>NUCLEOTIDE SEQUENCE [LARGE SCALE GENOMIC DNA]</scope>
    <source>
        <strain evidence="7">L21-RPul-D3</strain>
    </source>
</reference>
<evidence type="ECO:0000256" key="2">
    <source>
        <dbReference type="ARBA" id="ARBA00023125"/>
    </source>
</evidence>
<accession>A0A1Q2HLK9</accession>
<feature type="domain" description="Response regulatory" evidence="5">
    <location>
        <begin position="10"/>
        <end position="124"/>
    </location>
</feature>
<dbReference type="OrthoDB" id="9796655at2"/>
<evidence type="ECO:0000313" key="6">
    <source>
        <dbReference type="EMBL" id="AQQ08358.1"/>
    </source>
</evidence>
<dbReference type="SMART" id="SM00421">
    <property type="entry name" value="HTH_LUXR"/>
    <property type="match status" value="1"/>
</dbReference>
<evidence type="ECO:0000313" key="7">
    <source>
        <dbReference type="Proteomes" id="UP000188273"/>
    </source>
</evidence>
<dbReference type="CDD" id="cd17535">
    <property type="entry name" value="REC_NarL-like"/>
    <property type="match status" value="1"/>
</dbReference>
<dbReference type="GO" id="GO:0006355">
    <property type="term" value="P:regulation of DNA-templated transcription"/>
    <property type="evidence" value="ECO:0007669"/>
    <property type="project" value="InterPro"/>
</dbReference>
<evidence type="ECO:0000256" key="3">
    <source>
        <dbReference type="PROSITE-ProRule" id="PRU00169"/>
    </source>
</evidence>
<dbReference type="SUPFAM" id="SSF46894">
    <property type="entry name" value="C-terminal effector domain of the bipartite response regulators"/>
    <property type="match status" value="1"/>
</dbReference>
<dbReference type="InterPro" id="IPR000792">
    <property type="entry name" value="Tscrpt_reg_LuxR_C"/>
</dbReference>
<keyword evidence="1 3" id="KW-0597">Phosphoprotein</keyword>
<gene>
    <name evidence="6" type="primary">uhpA</name>
    <name evidence="6" type="ORF">L21SP3_00134</name>
</gene>